<feature type="transmembrane region" description="Helical" evidence="1">
    <location>
        <begin position="35"/>
        <end position="56"/>
    </location>
</feature>
<dbReference type="Proteomes" id="UP000239001">
    <property type="component" value="Unassembled WGS sequence"/>
</dbReference>
<name>A0A2T1M3C2_9CHRO</name>
<keyword evidence="1" id="KW-0472">Membrane</keyword>
<protein>
    <submittedName>
        <fullName evidence="2">Uncharacterized protein</fullName>
    </submittedName>
</protein>
<comment type="caution">
    <text evidence="2">The sequence shown here is derived from an EMBL/GenBank/DDBJ whole genome shotgun (WGS) entry which is preliminary data.</text>
</comment>
<accession>A0A2T1M3C2</accession>
<keyword evidence="3" id="KW-1185">Reference proteome</keyword>
<proteinExistence type="predicted"/>
<dbReference type="OrthoDB" id="462174at2"/>
<keyword evidence="1" id="KW-0812">Transmembrane</keyword>
<evidence type="ECO:0000313" key="3">
    <source>
        <dbReference type="Proteomes" id="UP000239001"/>
    </source>
</evidence>
<dbReference type="AlphaFoldDB" id="A0A2T1M3C2"/>
<dbReference type="RefSeq" id="WP_106454965.1">
    <property type="nucleotide sequence ID" value="NZ_PXOH01000001.1"/>
</dbReference>
<gene>
    <name evidence="2" type="ORF">C7H19_00715</name>
</gene>
<dbReference type="EMBL" id="PXOH01000001">
    <property type="protein sequence ID" value="PSF39343.1"/>
    <property type="molecule type" value="Genomic_DNA"/>
</dbReference>
<organism evidence="2 3">
    <name type="scientific">Aphanothece hegewaldii CCALA 016</name>
    <dbReference type="NCBI Taxonomy" id="2107694"/>
    <lineage>
        <taxon>Bacteria</taxon>
        <taxon>Bacillati</taxon>
        <taxon>Cyanobacteriota</taxon>
        <taxon>Cyanophyceae</taxon>
        <taxon>Oscillatoriophycideae</taxon>
        <taxon>Chroococcales</taxon>
        <taxon>Aphanothecaceae</taxon>
        <taxon>Aphanothece</taxon>
    </lineage>
</organism>
<reference evidence="2 3" key="2">
    <citation type="submission" date="2018-03" db="EMBL/GenBank/DDBJ databases">
        <authorList>
            <person name="Keele B.F."/>
        </authorList>
    </citation>
    <scope>NUCLEOTIDE SEQUENCE [LARGE SCALE GENOMIC DNA]</scope>
    <source>
        <strain evidence="2 3">CCALA 016</strain>
    </source>
</reference>
<keyword evidence="1" id="KW-1133">Transmembrane helix</keyword>
<reference evidence="2 3" key="1">
    <citation type="submission" date="2018-03" db="EMBL/GenBank/DDBJ databases">
        <title>The ancient ancestry and fast evolution of plastids.</title>
        <authorList>
            <person name="Moore K.R."/>
            <person name="Magnabosco C."/>
            <person name="Momper L."/>
            <person name="Gold D.A."/>
            <person name="Bosak T."/>
            <person name="Fournier G.P."/>
        </authorList>
    </citation>
    <scope>NUCLEOTIDE SEQUENCE [LARGE SCALE GENOMIC DNA]</scope>
    <source>
        <strain evidence="2 3">CCALA 016</strain>
    </source>
</reference>
<sequence length="73" mass="7912">MNFRVVIFSGIVAAFIGAMIGVALAHISQRELRKQAILVGGASLGFVVGATSSMIMQQKQERSEDYGEIDRLK</sequence>
<evidence type="ECO:0000313" key="2">
    <source>
        <dbReference type="EMBL" id="PSF39343.1"/>
    </source>
</evidence>
<evidence type="ECO:0000256" key="1">
    <source>
        <dbReference type="SAM" id="Phobius"/>
    </source>
</evidence>